<evidence type="ECO:0000313" key="2">
    <source>
        <dbReference type="Proteomes" id="UP000299102"/>
    </source>
</evidence>
<keyword evidence="2" id="KW-1185">Reference proteome</keyword>
<name>A0A4C1ST50_EUMVA</name>
<comment type="caution">
    <text evidence="1">The sequence shown here is derived from an EMBL/GenBank/DDBJ whole genome shotgun (WGS) entry which is preliminary data.</text>
</comment>
<proteinExistence type="predicted"/>
<dbReference type="Proteomes" id="UP000299102">
    <property type="component" value="Unassembled WGS sequence"/>
</dbReference>
<organism evidence="1 2">
    <name type="scientific">Eumeta variegata</name>
    <name type="common">Bagworm moth</name>
    <name type="synonym">Eumeta japonica</name>
    <dbReference type="NCBI Taxonomy" id="151549"/>
    <lineage>
        <taxon>Eukaryota</taxon>
        <taxon>Metazoa</taxon>
        <taxon>Ecdysozoa</taxon>
        <taxon>Arthropoda</taxon>
        <taxon>Hexapoda</taxon>
        <taxon>Insecta</taxon>
        <taxon>Pterygota</taxon>
        <taxon>Neoptera</taxon>
        <taxon>Endopterygota</taxon>
        <taxon>Lepidoptera</taxon>
        <taxon>Glossata</taxon>
        <taxon>Ditrysia</taxon>
        <taxon>Tineoidea</taxon>
        <taxon>Psychidae</taxon>
        <taxon>Oiketicinae</taxon>
        <taxon>Eumeta</taxon>
    </lineage>
</organism>
<gene>
    <name evidence="1" type="ORF">EVAR_3439_1</name>
</gene>
<reference evidence="1 2" key="1">
    <citation type="journal article" date="2019" name="Commun. Biol.">
        <title>The bagworm genome reveals a unique fibroin gene that provides high tensile strength.</title>
        <authorList>
            <person name="Kono N."/>
            <person name="Nakamura H."/>
            <person name="Ohtoshi R."/>
            <person name="Tomita M."/>
            <person name="Numata K."/>
            <person name="Arakawa K."/>
        </authorList>
    </citation>
    <scope>NUCLEOTIDE SEQUENCE [LARGE SCALE GENOMIC DNA]</scope>
</reference>
<accession>A0A4C1ST50</accession>
<evidence type="ECO:0000313" key="1">
    <source>
        <dbReference type="EMBL" id="GBP05114.1"/>
    </source>
</evidence>
<dbReference type="AlphaFoldDB" id="A0A4C1ST50"/>
<sequence>MTFCTFDTDAYTNAHTRKSGVRGGRRGLRELGGGEICDTGSHERASSYGNGIGNMDWKREELRIGTEHGTKDDLTVKSEVKPKTGLGSGNIKGHDITSTVQRAAGLGAGAPHGELASGRYAPEIGKVITAGAARPGRPRPLDVFLNNVAAERAGRRRRARAGCADNEFCELRYDVKTRQIHKK</sequence>
<dbReference type="EMBL" id="BGZK01000016">
    <property type="protein sequence ID" value="GBP05114.1"/>
    <property type="molecule type" value="Genomic_DNA"/>
</dbReference>
<protein>
    <submittedName>
        <fullName evidence="1">Uncharacterized protein</fullName>
    </submittedName>
</protein>